<dbReference type="RefSeq" id="WP_379685015.1">
    <property type="nucleotide sequence ID" value="NZ_JBHLYW010000008.1"/>
</dbReference>
<proteinExistence type="predicted"/>
<organism evidence="1 2">
    <name type="scientific">Flavobacterium procerum</name>
    <dbReference type="NCBI Taxonomy" id="1455569"/>
    <lineage>
        <taxon>Bacteria</taxon>
        <taxon>Pseudomonadati</taxon>
        <taxon>Bacteroidota</taxon>
        <taxon>Flavobacteriia</taxon>
        <taxon>Flavobacteriales</taxon>
        <taxon>Flavobacteriaceae</taxon>
        <taxon>Flavobacterium</taxon>
    </lineage>
</organism>
<keyword evidence="2" id="KW-1185">Reference proteome</keyword>
<dbReference type="EMBL" id="JBHLYW010000008">
    <property type="protein sequence ID" value="MFC0077450.1"/>
    <property type="molecule type" value="Genomic_DNA"/>
</dbReference>
<sequence length="62" mass="7260">MRKYTYDQRIIKALVDKYGLTTVYIRQCLSGNNLSLTADKIKNDYKEIDKAFENTLLSLLKK</sequence>
<name>A0ABV6BPR3_9FLAO</name>
<reference evidence="1 2" key="1">
    <citation type="submission" date="2024-09" db="EMBL/GenBank/DDBJ databases">
        <authorList>
            <person name="Sun Q."/>
            <person name="Mori K."/>
        </authorList>
    </citation>
    <scope>NUCLEOTIDE SEQUENCE [LARGE SCALE GENOMIC DNA]</scope>
    <source>
        <strain evidence="1 2">CGMCC 1.12926</strain>
    </source>
</reference>
<evidence type="ECO:0000313" key="1">
    <source>
        <dbReference type="EMBL" id="MFC0077450.1"/>
    </source>
</evidence>
<dbReference type="Proteomes" id="UP001589734">
    <property type="component" value="Unassembled WGS sequence"/>
</dbReference>
<evidence type="ECO:0008006" key="3">
    <source>
        <dbReference type="Google" id="ProtNLM"/>
    </source>
</evidence>
<protein>
    <recommendedName>
        <fullName evidence="3">Transcriptional regulator</fullName>
    </recommendedName>
</protein>
<gene>
    <name evidence="1" type="ORF">ACFFLS_10390</name>
</gene>
<accession>A0ABV6BPR3</accession>
<comment type="caution">
    <text evidence="1">The sequence shown here is derived from an EMBL/GenBank/DDBJ whole genome shotgun (WGS) entry which is preliminary data.</text>
</comment>
<evidence type="ECO:0000313" key="2">
    <source>
        <dbReference type="Proteomes" id="UP001589734"/>
    </source>
</evidence>